<gene>
    <name evidence="2" type="ORF">UFOPK1939_00213</name>
</gene>
<dbReference type="AlphaFoldDB" id="A0A6J6HT22"/>
<evidence type="ECO:0000313" key="2">
    <source>
        <dbReference type="EMBL" id="CAB4616196.1"/>
    </source>
</evidence>
<dbReference type="Gene3D" id="3.40.50.720">
    <property type="entry name" value="NAD(P)-binding Rossmann-like Domain"/>
    <property type="match status" value="1"/>
</dbReference>
<protein>
    <submittedName>
        <fullName evidence="2">Unannotated protein</fullName>
    </submittedName>
</protein>
<dbReference type="EMBL" id="CAEZVF010000017">
    <property type="protein sequence ID" value="CAB4616196.1"/>
    <property type="molecule type" value="Genomic_DNA"/>
</dbReference>
<comment type="similarity">
    <text evidence="1">Belongs to the short-chain dehydrogenases/reductases (SDR) family.</text>
</comment>
<dbReference type="Pfam" id="PF13561">
    <property type="entry name" value="adh_short_C2"/>
    <property type="match status" value="1"/>
</dbReference>
<dbReference type="PANTHER" id="PTHR42879:SF6">
    <property type="entry name" value="NADPH-DEPENDENT REDUCTASE BACG"/>
    <property type="match status" value="1"/>
</dbReference>
<dbReference type="SUPFAM" id="SSF51735">
    <property type="entry name" value="NAD(P)-binding Rossmann-fold domains"/>
    <property type="match status" value="1"/>
</dbReference>
<organism evidence="2">
    <name type="scientific">freshwater metagenome</name>
    <dbReference type="NCBI Taxonomy" id="449393"/>
    <lineage>
        <taxon>unclassified sequences</taxon>
        <taxon>metagenomes</taxon>
        <taxon>ecological metagenomes</taxon>
    </lineage>
</organism>
<name>A0A6J6HT22_9ZZZZ</name>
<reference evidence="2" key="1">
    <citation type="submission" date="2020-05" db="EMBL/GenBank/DDBJ databases">
        <authorList>
            <person name="Chiriac C."/>
            <person name="Salcher M."/>
            <person name="Ghai R."/>
            <person name="Kavagutti S V."/>
        </authorList>
    </citation>
    <scope>NUCLEOTIDE SEQUENCE</scope>
</reference>
<dbReference type="PRINTS" id="PR00081">
    <property type="entry name" value="GDHRDH"/>
</dbReference>
<sequence>MDLHLRDKVFIVTGATSGLGQATALELALNGAQLVLNSRSQESLTATVQMLVDAGVTEGNLVTVEGSIGTPEVAAQLTASALEHFGRLDGALISVGGPAGGPDSTISDDQWLDAFSTVFLGMRRVARTTADAMTEAGSIALVLSSTVHTPIAGIATSNGLRPGLAMLVKQMSVEYGPRGIRFNALLPGRFDTERVRFLDAQGGDPEGSRQRAEAGIPLGRYGQPSEFGAFAAFILSGRASYLTGTSIDLDGGARPSL</sequence>
<accession>A0A6J6HT22</accession>
<evidence type="ECO:0000256" key="1">
    <source>
        <dbReference type="ARBA" id="ARBA00006484"/>
    </source>
</evidence>
<proteinExistence type="inferred from homology"/>
<dbReference type="InterPro" id="IPR050259">
    <property type="entry name" value="SDR"/>
</dbReference>
<dbReference type="InterPro" id="IPR036291">
    <property type="entry name" value="NAD(P)-bd_dom_sf"/>
</dbReference>
<dbReference type="InterPro" id="IPR002347">
    <property type="entry name" value="SDR_fam"/>
</dbReference>
<dbReference type="PANTHER" id="PTHR42879">
    <property type="entry name" value="3-OXOACYL-(ACYL-CARRIER-PROTEIN) REDUCTASE"/>
    <property type="match status" value="1"/>
</dbReference>